<keyword evidence="1" id="KW-1133">Transmembrane helix</keyword>
<feature type="transmembrane region" description="Helical" evidence="1">
    <location>
        <begin position="235"/>
        <end position="253"/>
    </location>
</feature>
<feature type="transmembrane region" description="Helical" evidence="1">
    <location>
        <begin position="435"/>
        <end position="458"/>
    </location>
</feature>
<comment type="caution">
    <text evidence="3">The sequence shown here is derived from an EMBL/GenBank/DDBJ whole genome shotgun (WGS) entry which is preliminary data.</text>
</comment>
<feature type="transmembrane region" description="Helical" evidence="1">
    <location>
        <begin position="265"/>
        <end position="285"/>
    </location>
</feature>
<organism evidence="3">
    <name type="scientific">Menopon gallinae</name>
    <name type="common">poultry shaft louse</name>
    <dbReference type="NCBI Taxonomy" id="328185"/>
    <lineage>
        <taxon>Eukaryota</taxon>
        <taxon>Metazoa</taxon>
        <taxon>Ecdysozoa</taxon>
        <taxon>Arthropoda</taxon>
        <taxon>Hexapoda</taxon>
        <taxon>Insecta</taxon>
        <taxon>Pterygota</taxon>
        <taxon>Neoptera</taxon>
        <taxon>Paraneoptera</taxon>
        <taxon>Psocodea</taxon>
        <taxon>Troctomorpha</taxon>
        <taxon>Phthiraptera</taxon>
        <taxon>Amblycera</taxon>
        <taxon>Menoponidae</taxon>
        <taxon>Menopon</taxon>
    </lineage>
</organism>
<feature type="transmembrane region" description="Helical" evidence="1">
    <location>
        <begin position="334"/>
        <end position="352"/>
    </location>
</feature>
<dbReference type="PANTHER" id="PTHR23252:SF43">
    <property type="entry name" value="INTIMAL THICKNESS RELATED RECEPTOR IRP DOMAIN-CONTAINING PROTEIN"/>
    <property type="match status" value="1"/>
</dbReference>
<accession>A0AAW2HV67</accession>
<reference evidence="3" key="1">
    <citation type="journal article" date="2024" name="Gigascience">
        <title>Chromosome-level genome of the poultry shaft louse Menopon gallinae provides insight into the host-switching and adaptive evolution of parasitic lice.</title>
        <authorList>
            <person name="Xu Y."/>
            <person name="Ma L."/>
            <person name="Liu S."/>
            <person name="Liang Y."/>
            <person name="Liu Q."/>
            <person name="He Z."/>
            <person name="Tian L."/>
            <person name="Duan Y."/>
            <person name="Cai W."/>
            <person name="Li H."/>
            <person name="Song F."/>
        </authorList>
    </citation>
    <scope>NUCLEOTIDE SEQUENCE</scope>
    <source>
        <strain evidence="3">Cailab_2023a</strain>
    </source>
</reference>
<evidence type="ECO:0000259" key="2">
    <source>
        <dbReference type="Pfam" id="PF10192"/>
    </source>
</evidence>
<dbReference type="InterPro" id="IPR019336">
    <property type="entry name" value="GPR180/TMEM145_TM"/>
</dbReference>
<evidence type="ECO:0000313" key="3">
    <source>
        <dbReference type="EMBL" id="KAL0273516.1"/>
    </source>
</evidence>
<evidence type="ECO:0000256" key="1">
    <source>
        <dbReference type="SAM" id="Phobius"/>
    </source>
</evidence>
<dbReference type="PANTHER" id="PTHR23252">
    <property type="entry name" value="INTIMAL THICKNESS RECEPTOR-RELATED"/>
    <property type="match status" value="1"/>
</dbReference>
<feature type="transmembrane region" description="Helical" evidence="1">
    <location>
        <begin position="402"/>
        <end position="429"/>
    </location>
</feature>
<feature type="domain" description="GPR180/TMEM145 transmembrane" evidence="2">
    <location>
        <begin position="240"/>
        <end position="453"/>
    </location>
</feature>
<dbReference type="Pfam" id="PF10192">
    <property type="entry name" value="GPR180-TMEM145_TM"/>
    <property type="match status" value="1"/>
</dbReference>
<dbReference type="GO" id="GO:0007186">
    <property type="term" value="P:G protein-coupled receptor signaling pathway"/>
    <property type="evidence" value="ECO:0007669"/>
    <property type="project" value="InterPro"/>
</dbReference>
<keyword evidence="1" id="KW-0812">Transmembrane</keyword>
<dbReference type="EMBL" id="JARGDH010000003">
    <property type="protein sequence ID" value="KAL0273516.1"/>
    <property type="molecule type" value="Genomic_DNA"/>
</dbReference>
<feature type="transmembrane region" description="Helical" evidence="1">
    <location>
        <begin position="305"/>
        <end position="322"/>
    </location>
</feature>
<dbReference type="InterPro" id="IPR047831">
    <property type="entry name" value="GPR180/TMEM145"/>
</dbReference>
<sequence>MSAVEVHNTCGCGYFRTFIHTNVLLLLFILLCRPLAECSHITGTWNSSEFFNFLIKFGFQRTVRHNQKNSLGYIFGNITSKSVISQPITLTVLDRGFFLEYYGNRSVPDKDLACSLMFNKISTAAFDASCCDKGEDFLRKVPCPKGQLCIDEDVPWNVIKGYQFTYAMQDLGQPRFWYVSLVACYRNLTTCQWHHHKENINLEYDIWLVNGNPNVSSFNPLMYQFSFDKQNTLEMYFAFFLWYLVLVPVQIYAATRQSHPVTRLFTASLILEFLAFCFNLIHVLKFALDGVGLSKFEVVGDILDILSRTIFMLLLLLLAKGWAITRLELTWKPLVFSIWFFYGVAHILLYVWNMTEVDIIEDIDEYQTWPGWLILTLRTSIMIWFLFELKNTMTYEHNTQKLNFFLHFGASSLVWFIYLPIVALIALHISSLWRFKFLLGITYLADCLAYSIMTHLLWPARSEQYFLLADEVNTYGDELEEFSEAPHEIHNNYVALSQHGSNGDLSDLKKVKA</sequence>
<feature type="transmembrane region" description="Helical" evidence="1">
    <location>
        <begin position="372"/>
        <end position="390"/>
    </location>
</feature>
<gene>
    <name evidence="3" type="ORF">PYX00_006153</name>
</gene>
<keyword evidence="1" id="KW-0472">Membrane</keyword>
<name>A0AAW2HV67_9NEOP</name>
<protein>
    <recommendedName>
        <fullName evidence="2">GPR180/TMEM145 transmembrane domain-containing protein</fullName>
    </recommendedName>
</protein>
<proteinExistence type="predicted"/>
<dbReference type="GO" id="GO:0019236">
    <property type="term" value="P:response to pheromone"/>
    <property type="evidence" value="ECO:0007669"/>
    <property type="project" value="InterPro"/>
</dbReference>
<dbReference type="AlphaFoldDB" id="A0AAW2HV67"/>